<dbReference type="PROSITE" id="PS50016">
    <property type="entry name" value="ZF_PHD_2"/>
    <property type="match status" value="2"/>
</dbReference>
<dbReference type="Gene3D" id="3.30.40.10">
    <property type="entry name" value="Zinc/RING finger domain, C3HC4 (zinc finger)"/>
    <property type="match status" value="2"/>
</dbReference>
<protein>
    <recommendedName>
        <fullName evidence="18">Histone acetyltransferase</fullName>
    </recommendedName>
</protein>
<feature type="compositionally biased region" description="Basic residues" evidence="12">
    <location>
        <begin position="307"/>
        <end position="316"/>
    </location>
</feature>
<evidence type="ECO:0000256" key="7">
    <source>
        <dbReference type="ARBA" id="ARBA00022833"/>
    </source>
</evidence>
<dbReference type="GO" id="GO:0045892">
    <property type="term" value="P:negative regulation of DNA-templated transcription"/>
    <property type="evidence" value="ECO:0007669"/>
    <property type="project" value="TreeGrafter"/>
</dbReference>
<feature type="compositionally biased region" description="Low complexity" evidence="12">
    <location>
        <begin position="231"/>
        <end position="240"/>
    </location>
</feature>
<evidence type="ECO:0000259" key="14">
    <source>
        <dbReference type="PROSITE" id="PS50105"/>
    </source>
</evidence>
<feature type="domain" description="SAM" evidence="14">
    <location>
        <begin position="501"/>
        <end position="549"/>
    </location>
</feature>
<feature type="region of interest" description="Disordered" evidence="12">
    <location>
        <begin position="263"/>
        <end position="333"/>
    </location>
</feature>
<dbReference type="GO" id="GO:0042393">
    <property type="term" value="F:histone binding"/>
    <property type="evidence" value="ECO:0007669"/>
    <property type="project" value="TreeGrafter"/>
</dbReference>
<organism evidence="16 17">
    <name type="scientific">Petrolisthes manimaculis</name>
    <dbReference type="NCBI Taxonomy" id="1843537"/>
    <lineage>
        <taxon>Eukaryota</taxon>
        <taxon>Metazoa</taxon>
        <taxon>Ecdysozoa</taxon>
        <taxon>Arthropoda</taxon>
        <taxon>Crustacea</taxon>
        <taxon>Multicrustacea</taxon>
        <taxon>Malacostraca</taxon>
        <taxon>Eumalacostraca</taxon>
        <taxon>Eucarida</taxon>
        <taxon>Decapoda</taxon>
        <taxon>Pleocyemata</taxon>
        <taxon>Anomura</taxon>
        <taxon>Galatheoidea</taxon>
        <taxon>Porcellanidae</taxon>
        <taxon>Petrolisthes</taxon>
    </lineage>
</organism>
<evidence type="ECO:0000313" key="16">
    <source>
        <dbReference type="EMBL" id="KAK4298040.1"/>
    </source>
</evidence>
<name>A0AAE1TWV2_9EUCA</name>
<feature type="compositionally biased region" description="Low complexity" evidence="12">
    <location>
        <begin position="297"/>
        <end position="306"/>
    </location>
</feature>
<feature type="domain" description="PHD-type" evidence="13">
    <location>
        <begin position="404"/>
        <end position="454"/>
    </location>
</feature>
<reference evidence="16" key="1">
    <citation type="submission" date="2023-11" db="EMBL/GenBank/DDBJ databases">
        <title>Genome assemblies of two species of porcelain crab, Petrolisthes cinctipes and Petrolisthes manimaculis (Anomura: Porcellanidae).</title>
        <authorList>
            <person name="Angst P."/>
        </authorList>
    </citation>
    <scope>NUCLEOTIDE SEQUENCE</scope>
    <source>
        <strain evidence="16">PB745_02</strain>
        <tissue evidence="16">Gill</tissue>
    </source>
</reference>
<dbReference type="PROSITE" id="PS52014">
    <property type="entry name" value="SAMD1_WH"/>
    <property type="match status" value="1"/>
</dbReference>
<dbReference type="GO" id="GO:0003677">
    <property type="term" value="F:DNA binding"/>
    <property type="evidence" value="ECO:0007669"/>
    <property type="project" value="InterPro"/>
</dbReference>
<comment type="subcellular location">
    <subcellularLocation>
        <location evidence="1">Nucleus</location>
    </subcellularLocation>
</comment>
<dbReference type="InterPro" id="IPR001965">
    <property type="entry name" value="Znf_PHD"/>
</dbReference>
<keyword evidence="7" id="KW-0862">Zinc</keyword>
<dbReference type="GO" id="GO:0008270">
    <property type="term" value="F:zinc ion binding"/>
    <property type="evidence" value="ECO:0007669"/>
    <property type="project" value="UniProtKB-KW"/>
</dbReference>
<feature type="domain" description="PHD-type" evidence="13">
    <location>
        <begin position="350"/>
        <end position="407"/>
    </location>
</feature>
<evidence type="ECO:0000256" key="2">
    <source>
        <dbReference type="ARBA" id="ARBA00022491"/>
    </source>
</evidence>
<dbReference type="GO" id="GO:0003682">
    <property type="term" value="F:chromatin binding"/>
    <property type="evidence" value="ECO:0007669"/>
    <property type="project" value="TreeGrafter"/>
</dbReference>
<evidence type="ECO:0000256" key="8">
    <source>
        <dbReference type="ARBA" id="ARBA00022843"/>
    </source>
</evidence>
<evidence type="ECO:0000313" key="17">
    <source>
        <dbReference type="Proteomes" id="UP001292094"/>
    </source>
</evidence>
<keyword evidence="17" id="KW-1185">Reference proteome</keyword>
<evidence type="ECO:0000259" key="15">
    <source>
        <dbReference type="PROSITE" id="PS52014"/>
    </source>
</evidence>
<evidence type="ECO:0000256" key="4">
    <source>
        <dbReference type="ARBA" id="ARBA00022553"/>
    </source>
</evidence>
<dbReference type="InterPro" id="IPR001660">
    <property type="entry name" value="SAM"/>
</dbReference>
<dbReference type="SMART" id="SM00249">
    <property type="entry name" value="PHD"/>
    <property type="match status" value="2"/>
</dbReference>
<dbReference type="Proteomes" id="UP001292094">
    <property type="component" value="Unassembled WGS sequence"/>
</dbReference>
<gene>
    <name evidence="16" type="ORF">Pmani_029577</name>
</gene>
<dbReference type="Gene3D" id="1.10.150.50">
    <property type="entry name" value="Transcription Factor, Ets-1"/>
    <property type="match status" value="1"/>
</dbReference>
<evidence type="ECO:0000256" key="5">
    <source>
        <dbReference type="ARBA" id="ARBA00022723"/>
    </source>
</evidence>
<dbReference type="SUPFAM" id="SSF57903">
    <property type="entry name" value="FYVE/PHD zinc finger"/>
    <property type="match status" value="2"/>
</dbReference>
<feature type="compositionally biased region" description="Acidic residues" evidence="12">
    <location>
        <begin position="207"/>
        <end position="216"/>
    </location>
</feature>
<evidence type="ECO:0000259" key="13">
    <source>
        <dbReference type="PROSITE" id="PS50016"/>
    </source>
</evidence>
<dbReference type="InterPro" id="IPR013083">
    <property type="entry name" value="Znf_RING/FYVE/PHD"/>
</dbReference>
<keyword evidence="9" id="KW-0156">Chromatin regulator</keyword>
<comment type="caution">
    <text evidence="16">The sequence shown here is derived from an EMBL/GenBank/DDBJ whole genome shotgun (WGS) entry which is preliminary data.</text>
</comment>
<evidence type="ECO:0000256" key="11">
    <source>
        <dbReference type="PROSITE-ProRule" id="PRU00146"/>
    </source>
</evidence>
<accession>A0AAE1TWV2</accession>
<dbReference type="PROSITE" id="PS50105">
    <property type="entry name" value="SAM_DOMAIN"/>
    <property type="match status" value="1"/>
</dbReference>
<keyword evidence="4" id="KW-0597">Phosphoprotein</keyword>
<dbReference type="InterPro" id="IPR048589">
    <property type="entry name" value="SAMD1-like_WH"/>
</dbReference>
<evidence type="ECO:0008006" key="18">
    <source>
        <dbReference type="Google" id="ProtNLM"/>
    </source>
</evidence>
<dbReference type="PANTHER" id="PTHR12247">
    <property type="entry name" value="POLYCOMB GROUP PROTEIN"/>
    <property type="match status" value="1"/>
</dbReference>
<evidence type="ECO:0000256" key="9">
    <source>
        <dbReference type="ARBA" id="ARBA00022853"/>
    </source>
</evidence>
<keyword evidence="6 11" id="KW-0863">Zinc-finger</keyword>
<keyword evidence="10" id="KW-0539">Nucleus</keyword>
<dbReference type="InterPro" id="IPR019787">
    <property type="entry name" value="Znf_PHD-finger"/>
</dbReference>
<dbReference type="SMART" id="SM00454">
    <property type="entry name" value="SAM"/>
    <property type="match status" value="1"/>
</dbReference>
<dbReference type="GO" id="GO:0005634">
    <property type="term" value="C:nucleus"/>
    <property type="evidence" value="ECO:0007669"/>
    <property type="project" value="UniProtKB-SubCell"/>
</dbReference>
<dbReference type="Pfam" id="PF21524">
    <property type="entry name" value="SAMD1_WH"/>
    <property type="match status" value="1"/>
</dbReference>
<dbReference type="AlphaFoldDB" id="A0AAE1TWV2"/>
<keyword evidence="3" id="KW-1017">Isopeptide bond</keyword>
<evidence type="ECO:0000256" key="12">
    <source>
        <dbReference type="SAM" id="MobiDB-lite"/>
    </source>
</evidence>
<dbReference type="SUPFAM" id="SSF47769">
    <property type="entry name" value="SAM/Pointed domain"/>
    <property type="match status" value="1"/>
</dbReference>
<evidence type="ECO:0000256" key="10">
    <source>
        <dbReference type="ARBA" id="ARBA00023242"/>
    </source>
</evidence>
<feature type="domain" description="SAMD1-like winged helix (WH)" evidence="15">
    <location>
        <begin position="1"/>
        <end position="74"/>
    </location>
</feature>
<keyword evidence="2" id="KW-0678">Repressor</keyword>
<dbReference type="InterPro" id="IPR011011">
    <property type="entry name" value="Znf_FYVE_PHD"/>
</dbReference>
<dbReference type="PANTHER" id="PTHR12247:SF139">
    <property type="entry name" value="ATHERIN-RELATED"/>
    <property type="match status" value="1"/>
</dbReference>
<keyword evidence="5" id="KW-0479">Metal-binding</keyword>
<sequence length="573" mass="63532">MVTNKEREIIIDAIRVLRSRRVRPSARKIAWYVRREHLLSEATTEAVLDELVESEDVLRVEYKGATSYRVAASWSKADLVRRRPTRTKVNVMNSEATCRALKLAVESCGPSGASKEQIEEKLITCGQHRLVDKLEVLLHREIRAGTLLRVETTHRTATLITYVVPTDSPAPPPPSPPSPTTLEEEYIEDVVDVEHYVGIVGGGGGEEGGEGDDNDNNELKEHHNTNTHNKTPSAATSSATGSSIIVSMMDIKEEPLDEHQLLANSSHSDKEGSLKRGLINVRRGRRGRPPLKGYGMPPSSSSSRGRAPSRRNKRAKKVFDPSEGSMNGRAKKVFDPSEGGLNVVGRKRTVYRCDVCLQSVSQQTAQEDLLVCHRCSARAHPSCLGYSAELAVRSRLGPWTCMDCKHCAICNMDHNIGTLIFCDECDRAYHLTCHQPPLNEQPQGSWICFACSPQTSQSPYDCLPGLPTPRDSPVPDDESRGSSGSWDSNIYDPKVPNVTHWSTEQIMEYFDDKGFKMISEVFKDQDIDGTALLMLTRSDVLMGLNLKLGPALKIYKQVRILQTRLTNPPLPGN</sequence>
<evidence type="ECO:0000256" key="6">
    <source>
        <dbReference type="ARBA" id="ARBA00022771"/>
    </source>
</evidence>
<evidence type="ECO:0000256" key="1">
    <source>
        <dbReference type="ARBA" id="ARBA00004123"/>
    </source>
</evidence>
<feature type="region of interest" description="Disordered" evidence="12">
    <location>
        <begin position="462"/>
        <end position="487"/>
    </location>
</feature>
<dbReference type="InterPro" id="IPR050548">
    <property type="entry name" value="PcG_chromatin_remod_factors"/>
</dbReference>
<proteinExistence type="predicted"/>
<dbReference type="InterPro" id="IPR013761">
    <property type="entry name" value="SAM/pointed_sf"/>
</dbReference>
<dbReference type="Pfam" id="PF00628">
    <property type="entry name" value="PHD"/>
    <property type="match status" value="2"/>
</dbReference>
<keyword evidence="8" id="KW-0832">Ubl conjugation</keyword>
<feature type="region of interest" description="Disordered" evidence="12">
    <location>
        <begin position="198"/>
        <end position="240"/>
    </location>
</feature>
<evidence type="ECO:0000256" key="3">
    <source>
        <dbReference type="ARBA" id="ARBA00022499"/>
    </source>
</evidence>
<dbReference type="EMBL" id="JAWZYT010003513">
    <property type="protein sequence ID" value="KAK4298040.1"/>
    <property type="molecule type" value="Genomic_DNA"/>
</dbReference>
<dbReference type="GO" id="GO:0006325">
    <property type="term" value="P:chromatin organization"/>
    <property type="evidence" value="ECO:0007669"/>
    <property type="project" value="UniProtKB-KW"/>
</dbReference>